<accession>A0AC35TTC9</accession>
<dbReference type="WBParaSite" id="RSKR_0000408800.1">
    <property type="protein sequence ID" value="RSKR_0000408800.1"/>
    <property type="gene ID" value="RSKR_0000408800"/>
</dbReference>
<organism evidence="1 2">
    <name type="scientific">Rhabditophanes sp. KR3021</name>
    <dbReference type="NCBI Taxonomy" id="114890"/>
    <lineage>
        <taxon>Eukaryota</taxon>
        <taxon>Metazoa</taxon>
        <taxon>Ecdysozoa</taxon>
        <taxon>Nematoda</taxon>
        <taxon>Chromadorea</taxon>
        <taxon>Rhabditida</taxon>
        <taxon>Tylenchina</taxon>
        <taxon>Panagrolaimomorpha</taxon>
        <taxon>Strongyloidoidea</taxon>
        <taxon>Alloionematidae</taxon>
        <taxon>Rhabditophanes</taxon>
    </lineage>
</organism>
<evidence type="ECO:0000313" key="2">
    <source>
        <dbReference type="WBParaSite" id="RSKR_0000408800.1"/>
    </source>
</evidence>
<name>A0AC35TTC9_9BILA</name>
<reference evidence="2" key="1">
    <citation type="submission" date="2016-11" db="UniProtKB">
        <authorList>
            <consortium name="WormBaseParasite"/>
        </authorList>
    </citation>
    <scope>IDENTIFICATION</scope>
    <source>
        <strain evidence="2">KR3021</strain>
    </source>
</reference>
<protein>
    <submittedName>
        <fullName evidence="2">Calponin-homology (CH) domain-containing protein</fullName>
    </submittedName>
</protein>
<sequence>MPKFITSADLGKSLSFEINAAAAGSGNLEIVIQGGRVPCRVSELGTRHFLAEFTIEHLVCHIIEMKFNSVNVHKSPWTLEVKDEQINTDHTTQHSTPLTGYLTTDNRNMEIGDDTSDFTELSGIGLYRAGVGEVTHFEITGGNLRAKDVKITLLSPSAKTVLVKIIEKSVGKLICEYVASEVGEHRVNILVNGTPLDTEPIYVSTFDATKVKIEPVSNATSQEPCQFVVDASNCGKGALEIAVNKGQVPNNVKSLGAGRCLITFIPKYPGTYTIDVSFNSHQILGCPIKVDVQPKQVGKSVSTPLYGNTSTPTPARTGQITSSKEFFHQSSGIIKQLPPAASPVHDITDRIYDTIPEGNIYDSVHREDEDVKGVVRTVSPKLISPSDTLKTALYESNVSLKSQGLKSPQLVRSASNNQRLHSPERSNVGYTVANYSDDRTNVASPNKLAGEKEGGMRGKSSHADIALITTSYETNRPSPREYIPDFGSKDNISTFDTGKLKQQEQLEPSSSQYYYQKRIENAHHTMDHLGTSEKYNDEDMVSIHRADHSDYGIQENVYDSTPNLLDITKINVSGFDEYGVINQVVEFSVRKREAGKGNVTVDITSPHGNSVKFNSYQDAHGDQVISYLPTIKGDYKVYIKANNTLIPGFPKVTIVEDERKPLISGSGLNRAVDLTEEVDLVYDPRSFKGGLKVQVSGPGNEKVKHYISKNEDGTSKINFKPNLPGIYNVNIDVNNKAIEGSPFKIEVTDPNFTIYGSCQDRPADPPRDYHFGIMKSSQVENVDQRVTYNDNVEEKRFDRSEEEGTLEPSLQLPLVHRTGSKSSLIEHRIRKSQDLNETNSIKHHEEHLMVPPVDLTHQEEEIESRETKVFGKSYDFGKSKFTSKHEVIKKGKEVEVKLEGLKLGKEDNLKINIVAPQRVKGDPVQEIIPKVKKSGKIYEISFKPTDVGTHKIFVTVNENQHPASPFVVRVYDCSEIIVGDIVKESIINDTVEFTVDAGRAGFGNLEMAIKDSDNVIIPSHVSQLESGAAKFLVTFNPVAMGVHTVNITFNKEILKGSPFDVLIVEDKNALQESTLKKKDKKKDKLDIKKLESEKKKSTAENMTTVSKIPSLSRVEKPASLLVNLSSPYDGKLEVVVLDSHKEVVPTSIFDDEIGVKRVEFVPVRVGDHDITVTYAGQEVPNSPFTCRAYDPTKILVGPIPEAVLDKAVHFVVDASAAGVGNLEVAVNEGKIPSMAHGLGQHKYDISFVPREEIDHTISIRFNNENIPGSPFVCTFSGISNVNVVGPGLERVQVGNKVHFTVTVDGPSRDELPVVKIVDTQGQLLPYNVSPVKGEFNTFNIDYVPQTVGNHSIEVLYNNNEPITFTSKAFDANKAKLTLTEEAIVGNPCNFIIDAAKSGAGNMEIIVSVNDKNVPNFVQSEGQAKFKVSFTPIEPKDHYISVKFNGYPVPGSPLRCPAKLPSSASPPIVKKVQKATDASIGEIQLVGDITQATVGKVKGFSIDAGGKGHDCNVLVTDSFGQNVPVQLEKIHGSFHVQFVPPVLGDYLVDIGVDGMSLPFCPVQMKVVKEEEVKRNTSQLSSSSKGYKNTSKGKLVIEKDRHLVGENCELMIEFNEKVSKQSIESNIDVEIIDNDGNSLPIKIKGKGLTLIGTWTPKNEGQHTISAKFNGKQLQNSPMTLTILDLSAVKIKGLKNDSVGVEQTFEIDWSNSGGRTISVSLTDEAAIVLPCVMKKLKNGVHACSFVPKRAGLYSLDVFIDDVVLPECPYDCFMTDSGGLMARGDALKKAQRGKTARFEISTGNTKPGELDVFVSDPNNGPVPVKCFKQQDEGYWVEFTPEVVGQHVIMVTVGETDVNGSPFHCQVIDPRQIILAGFDDSVLVNEEVKFSVQKKDAGQGEVKVEISDPENLPANFNRYADVNGDDVISFLPTKYGDYKVNVKMSGFQAPGYPKSIHVECERKPIITGKGFGGAINIQDEASIVFDPRKAKGGIKIKVEGPNNEKIRHSTTKNEDGSSKIVFKPTSVGLYHIFIDFNNRPIQESPVQIEVVDSRKVIVDDEHMNDNGVLMMKKNEPNYVNIDATAGGAGKLRVEIKNSKDQVVNNIAKVESFGPGKHRIIITPLDNDNYKIYLYWSNEPVPGYFPILATAKESIQVISTSYVEERTTVTKALEVVLRGKGSETGFAGEQSEFAIEFNGPVNQKELNVILAGSKADVPVRLTNLGNNTFKAVYVPSFSGNYTLTITQNGEEIYTASEPIRIRTNSPADRVIVDWKKLKIGIIEEEMTALIDTRETEPGKLSVKCDGPTHSRDIMLRDNMDGTYYLAFFPKELGKHVLSVKYGDNNVHVPGSPMSFNVSLPPDASKVKVYGNGIEHGILNDFKSDFIVETKGAGAGQLTIRVRGPRGAFNVEMQRDQKNDRIINCRYSPKEMGLYQVFVNWSSQPVPGSPFDVYIVDTHVELHRLLKGNSPSPQPMTPFIPPGWMGPPPPGAFYGHPAMMPPPPPHMIGAHHHPLPIPPHATQSILYSPNRQRHNMPR</sequence>
<dbReference type="Proteomes" id="UP000095286">
    <property type="component" value="Unplaced"/>
</dbReference>
<proteinExistence type="predicted"/>
<evidence type="ECO:0000313" key="1">
    <source>
        <dbReference type="Proteomes" id="UP000095286"/>
    </source>
</evidence>